<gene>
    <name evidence="1" type="ORF">LCGC14_2243370</name>
</gene>
<organism evidence="1">
    <name type="scientific">marine sediment metagenome</name>
    <dbReference type="NCBI Taxonomy" id="412755"/>
    <lineage>
        <taxon>unclassified sequences</taxon>
        <taxon>metagenomes</taxon>
        <taxon>ecological metagenomes</taxon>
    </lineage>
</organism>
<protein>
    <submittedName>
        <fullName evidence="1">Uncharacterized protein</fullName>
    </submittedName>
</protein>
<comment type="caution">
    <text evidence="1">The sequence shown here is derived from an EMBL/GenBank/DDBJ whole genome shotgun (WGS) entry which is preliminary data.</text>
</comment>
<evidence type="ECO:0000313" key="1">
    <source>
        <dbReference type="EMBL" id="KKL56643.1"/>
    </source>
</evidence>
<accession>A0A0F9D4G0</accession>
<dbReference type="EMBL" id="LAZR01030425">
    <property type="protein sequence ID" value="KKL56643.1"/>
    <property type="molecule type" value="Genomic_DNA"/>
</dbReference>
<proteinExistence type="predicted"/>
<name>A0A0F9D4G0_9ZZZZ</name>
<reference evidence="1" key="1">
    <citation type="journal article" date="2015" name="Nature">
        <title>Complex archaea that bridge the gap between prokaryotes and eukaryotes.</title>
        <authorList>
            <person name="Spang A."/>
            <person name="Saw J.H."/>
            <person name="Jorgensen S.L."/>
            <person name="Zaremba-Niedzwiedzka K."/>
            <person name="Martijn J."/>
            <person name="Lind A.E."/>
            <person name="van Eijk R."/>
            <person name="Schleper C."/>
            <person name="Guy L."/>
            <person name="Ettema T.J."/>
        </authorList>
    </citation>
    <scope>NUCLEOTIDE SEQUENCE</scope>
</reference>
<sequence>MEYAEQRRLLDFAITKYLGLGLEDLPDNCEILAFVEEVESVEDAERIAQEMYSDVIHDEADWAY</sequence>
<dbReference type="AlphaFoldDB" id="A0A0F9D4G0"/>